<dbReference type="InterPro" id="IPR029063">
    <property type="entry name" value="SAM-dependent_MTases_sf"/>
</dbReference>
<dbReference type="InterPro" id="IPR052514">
    <property type="entry name" value="SAM-dependent_MTase"/>
</dbReference>
<dbReference type="PANTHER" id="PTHR34203:SF15">
    <property type="entry name" value="SLL1173 PROTEIN"/>
    <property type="match status" value="1"/>
</dbReference>
<dbReference type="Gene3D" id="3.40.50.150">
    <property type="entry name" value="Vaccinia Virus protein VP39"/>
    <property type="match status" value="1"/>
</dbReference>
<dbReference type="AlphaFoldDB" id="A0A5E6MNI7"/>
<protein>
    <recommendedName>
        <fullName evidence="1">Methyltransferase FkbM domain-containing protein</fullName>
    </recommendedName>
</protein>
<accession>A0A5E6MNI7</accession>
<sequence length="272" mass="31709">MTQQERWQGYGRLLRTFRNWPLYFLHRRGFLHHPEILEFHTRRGFRLPLPPARIGDFHEIFLSQHYLAPEWSRDVREFRTVIDVGANIGLFSLFAAERFPKAEILAFEPWEENFRYLERLVQENRLPVRPFHEALSASSGTLTLHLPRSERFSSRATVFSRPPGPGWPEGEDLRIVVPSVTLEEIFRRERLGDCDLLKMDCEGSEYAILYGTSPELLCHIRRMAIEVHPGTAPAENLENLASFLGALGFETAARGATEFTAMLYAWRRRERK</sequence>
<feature type="domain" description="Methyltransferase FkbM" evidence="1">
    <location>
        <begin position="83"/>
        <end position="249"/>
    </location>
</feature>
<evidence type="ECO:0000259" key="1">
    <source>
        <dbReference type="Pfam" id="PF05050"/>
    </source>
</evidence>
<dbReference type="NCBIfam" id="TIGR01444">
    <property type="entry name" value="fkbM_fam"/>
    <property type="match status" value="1"/>
</dbReference>
<dbReference type="Proteomes" id="UP000381693">
    <property type="component" value="Unassembled WGS sequence"/>
</dbReference>
<dbReference type="PANTHER" id="PTHR34203">
    <property type="entry name" value="METHYLTRANSFERASE, FKBM FAMILY PROTEIN"/>
    <property type="match status" value="1"/>
</dbReference>
<name>A0A5E6MNI7_9BACT</name>
<reference evidence="2" key="1">
    <citation type="submission" date="2019-09" db="EMBL/GenBank/DDBJ databases">
        <authorList>
            <person name="Cremers G."/>
        </authorList>
    </citation>
    <scope>NUCLEOTIDE SEQUENCE [LARGE SCALE GENOMIC DNA]</scope>
    <source>
        <strain evidence="2">3B</strain>
    </source>
</reference>
<organism evidence="2 3">
    <name type="scientific">Methylacidimicrobium cyclopophantes</name>
    <dbReference type="NCBI Taxonomy" id="1041766"/>
    <lineage>
        <taxon>Bacteria</taxon>
        <taxon>Pseudomonadati</taxon>
        <taxon>Verrucomicrobiota</taxon>
        <taxon>Methylacidimicrobium</taxon>
    </lineage>
</organism>
<dbReference type="SUPFAM" id="SSF53335">
    <property type="entry name" value="S-adenosyl-L-methionine-dependent methyltransferases"/>
    <property type="match status" value="1"/>
</dbReference>
<evidence type="ECO:0000313" key="3">
    <source>
        <dbReference type="Proteomes" id="UP000381693"/>
    </source>
</evidence>
<keyword evidence="3" id="KW-1185">Reference proteome</keyword>
<dbReference type="RefSeq" id="WP_142525398.1">
    <property type="nucleotide sequence ID" value="NZ_CABFUZ020000141.1"/>
</dbReference>
<dbReference type="OrthoDB" id="182922at2"/>
<dbReference type="Pfam" id="PF05050">
    <property type="entry name" value="Methyltransf_21"/>
    <property type="match status" value="1"/>
</dbReference>
<evidence type="ECO:0000313" key="2">
    <source>
        <dbReference type="EMBL" id="VVM07004.1"/>
    </source>
</evidence>
<proteinExistence type="predicted"/>
<comment type="caution">
    <text evidence="2">The sequence shown here is derived from an EMBL/GenBank/DDBJ whole genome shotgun (WGS) entry which is preliminary data.</text>
</comment>
<dbReference type="EMBL" id="CABFUZ020000141">
    <property type="protein sequence ID" value="VVM07004.1"/>
    <property type="molecule type" value="Genomic_DNA"/>
</dbReference>
<dbReference type="InterPro" id="IPR006342">
    <property type="entry name" value="FkbM_mtfrase"/>
</dbReference>
<gene>
    <name evidence="2" type="ORF">MAMC_01393</name>
</gene>